<evidence type="ECO:0000313" key="3">
    <source>
        <dbReference type="Proteomes" id="UP001189429"/>
    </source>
</evidence>
<comment type="caution">
    <text evidence="2">The sequence shown here is derived from an EMBL/GenBank/DDBJ whole genome shotgun (WGS) entry which is preliminary data.</text>
</comment>
<accession>A0ABN9W3J0</accession>
<name>A0ABN9W3J0_9DINO</name>
<dbReference type="EMBL" id="CAUYUJ010018007">
    <property type="protein sequence ID" value="CAK0879850.1"/>
    <property type="molecule type" value="Genomic_DNA"/>
</dbReference>
<evidence type="ECO:0000256" key="1">
    <source>
        <dbReference type="SAM" id="MobiDB-lite"/>
    </source>
</evidence>
<sequence>SSPSLLPPPPSSTLLFPLSLPSLPPRPPPGARTPAPFVPGGRYSDKWYSELQAKIVKAGLKAKPSQLVVSNKDGWPVLWSPDDDDSSIPDEDQWPLTFTDVTRKWSAAIWRGEAADKYRLVKATARPICLV</sequence>
<reference evidence="2" key="1">
    <citation type="submission" date="2023-10" db="EMBL/GenBank/DDBJ databases">
        <authorList>
            <person name="Chen Y."/>
            <person name="Shah S."/>
            <person name="Dougan E. K."/>
            <person name="Thang M."/>
            <person name="Chan C."/>
        </authorList>
    </citation>
    <scope>NUCLEOTIDE SEQUENCE [LARGE SCALE GENOMIC DNA]</scope>
</reference>
<protein>
    <submittedName>
        <fullName evidence="2">Uncharacterized protein</fullName>
    </submittedName>
</protein>
<dbReference type="Proteomes" id="UP001189429">
    <property type="component" value="Unassembled WGS sequence"/>
</dbReference>
<organism evidence="2 3">
    <name type="scientific">Prorocentrum cordatum</name>
    <dbReference type="NCBI Taxonomy" id="2364126"/>
    <lineage>
        <taxon>Eukaryota</taxon>
        <taxon>Sar</taxon>
        <taxon>Alveolata</taxon>
        <taxon>Dinophyceae</taxon>
        <taxon>Prorocentrales</taxon>
        <taxon>Prorocentraceae</taxon>
        <taxon>Prorocentrum</taxon>
    </lineage>
</organism>
<feature type="compositionally biased region" description="Pro residues" evidence="1">
    <location>
        <begin position="22"/>
        <end position="31"/>
    </location>
</feature>
<feature type="compositionally biased region" description="Low complexity" evidence="1">
    <location>
        <begin position="12"/>
        <end position="21"/>
    </location>
</feature>
<keyword evidence="3" id="KW-1185">Reference proteome</keyword>
<feature type="region of interest" description="Disordered" evidence="1">
    <location>
        <begin position="1"/>
        <end position="37"/>
    </location>
</feature>
<feature type="non-terminal residue" evidence="2">
    <location>
        <position position="1"/>
    </location>
</feature>
<feature type="compositionally biased region" description="Pro residues" evidence="1">
    <location>
        <begin position="1"/>
        <end position="11"/>
    </location>
</feature>
<evidence type="ECO:0000313" key="2">
    <source>
        <dbReference type="EMBL" id="CAK0879850.1"/>
    </source>
</evidence>
<proteinExistence type="predicted"/>
<gene>
    <name evidence="2" type="ORF">PCOR1329_LOCUS63162</name>
</gene>